<reference evidence="2 3" key="1">
    <citation type="submission" date="2020-07" db="EMBL/GenBank/DDBJ databases">
        <title>Sequencing the genomes of 1000 actinobacteria strains.</title>
        <authorList>
            <person name="Klenk H.-P."/>
        </authorList>
    </citation>
    <scope>NUCLEOTIDE SEQUENCE [LARGE SCALE GENOMIC DNA]</scope>
    <source>
        <strain evidence="2 3">DSM 103833</strain>
    </source>
</reference>
<gene>
    <name evidence="2" type="ORF">HNR19_000082</name>
</gene>
<sequence length="80" mass="8708">MTTHQLTDSSAARTTDSAAPVPAGRSILRRLWQAVLDVAHGVDAGALVAHGRPVPPDHPARRRLDHEEVANRLDELYPRA</sequence>
<dbReference type="Proteomes" id="UP000530424">
    <property type="component" value="Unassembled WGS sequence"/>
</dbReference>
<comment type="caution">
    <text evidence="2">The sequence shown here is derived from an EMBL/GenBank/DDBJ whole genome shotgun (WGS) entry which is preliminary data.</text>
</comment>
<dbReference type="EMBL" id="JACCFP010000001">
    <property type="protein sequence ID" value="NYI99383.1"/>
    <property type="molecule type" value="Genomic_DNA"/>
</dbReference>
<protein>
    <submittedName>
        <fullName evidence="2">Uncharacterized protein</fullName>
    </submittedName>
</protein>
<accession>A0A853BWD1</accession>
<organism evidence="2 3">
    <name type="scientific">Nocardioides thalensis</name>
    <dbReference type="NCBI Taxonomy" id="1914755"/>
    <lineage>
        <taxon>Bacteria</taxon>
        <taxon>Bacillati</taxon>
        <taxon>Actinomycetota</taxon>
        <taxon>Actinomycetes</taxon>
        <taxon>Propionibacteriales</taxon>
        <taxon>Nocardioidaceae</taxon>
        <taxon>Nocardioides</taxon>
    </lineage>
</organism>
<proteinExistence type="predicted"/>
<dbReference type="RefSeq" id="WP_179666040.1">
    <property type="nucleotide sequence ID" value="NZ_JACCFP010000001.1"/>
</dbReference>
<feature type="compositionally biased region" description="Low complexity" evidence="1">
    <location>
        <begin position="7"/>
        <end position="19"/>
    </location>
</feature>
<evidence type="ECO:0000313" key="3">
    <source>
        <dbReference type="Proteomes" id="UP000530424"/>
    </source>
</evidence>
<keyword evidence="3" id="KW-1185">Reference proteome</keyword>
<evidence type="ECO:0000313" key="2">
    <source>
        <dbReference type="EMBL" id="NYI99383.1"/>
    </source>
</evidence>
<name>A0A853BWD1_9ACTN</name>
<dbReference type="AlphaFoldDB" id="A0A853BWD1"/>
<feature type="region of interest" description="Disordered" evidence="1">
    <location>
        <begin position="1"/>
        <end position="22"/>
    </location>
</feature>
<evidence type="ECO:0000256" key="1">
    <source>
        <dbReference type="SAM" id="MobiDB-lite"/>
    </source>
</evidence>